<evidence type="ECO:0000313" key="1">
    <source>
        <dbReference type="EMBL" id="CDZ87375.1"/>
    </source>
</evidence>
<dbReference type="GO" id="GO:0016747">
    <property type="term" value="F:acyltransferase activity, transferring groups other than amino-acyl groups"/>
    <property type="evidence" value="ECO:0007669"/>
    <property type="project" value="InterPro"/>
</dbReference>
<dbReference type="EC" id="2.3.-.-" evidence="1"/>
<dbReference type="InterPro" id="IPR016181">
    <property type="entry name" value="Acyl_CoA_acyltransferase"/>
</dbReference>
<name>A0A098BGL1_9NOCA</name>
<dbReference type="AlphaFoldDB" id="A0A098BGL1"/>
<proteinExistence type="predicted"/>
<organism evidence="1 2">
    <name type="scientific">Rhodococcus ruber</name>
    <dbReference type="NCBI Taxonomy" id="1830"/>
    <lineage>
        <taxon>Bacteria</taxon>
        <taxon>Bacillati</taxon>
        <taxon>Actinomycetota</taxon>
        <taxon>Actinomycetes</taxon>
        <taxon>Mycobacteriales</taxon>
        <taxon>Nocardiaceae</taxon>
        <taxon>Rhodococcus</taxon>
    </lineage>
</organism>
<dbReference type="EMBL" id="CCSD01000032">
    <property type="protein sequence ID" value="CDZ87375.1"/>
    <property type="molecule type" value="Genomic_DNA"/>
</dbReference>
<dbReference type="Gene3D" id="3.40.630.30">
    <property type="match status" value="1"/>
</dbReference>
<protein>
    <submittedName>
        <fullName evidence="1">Puromycin N-acetyltransferase</fullName>
        <ecNumber evidence="1">2.3.-.-</ecNumber>
    </submittedName>
</protein>
<keyword evidence="1" id="KW-0012">Acyltransferase</keyword>
<dbReference type="eggNOG" id="COG0456">
    <property type="taxonomic scope" value="Bacteria"/>
</dbReference>
<dbReference type="PANTHER" id="PTHR42791:SF1">
    <property type="entry name" value="N-ACETYLTRANSFERASE DOMAIN-CONTAINING PROTEIN"/>
    <property type="match status" value="1"/>
</dbReference>
<dbReference type="PANTHER" id="PTHR42791">
    <property type="entry name" value="GNAT FAMILY ACETYLTRANSFERASE"/>
    <property type="match status" value="1"/>
</dbReference>
<dbReference type="Proteomes" id="UP000042997">
    <property type="component" value="Unassembled WGS sequence"/>
</dbReference>
<gene>
    <name evidence="1" type="primary">pac</name>
    <name evidence="1" type="ORF">RHRU231_230203</name>
</gene>
<dbReference type="InterPro" id="IPR052523">
    <property type="entry name" value="Trichothecene_AcTrans"/>
</dbReference>
<keyword evidence="1" id="KW-0808">Transferase</keyword>
<sequence length="193" mass="20715">MTEIRPAEPADVDRATRTLARAFADYPFTRHTVDARDHLRRVEELQRLYLTEIGLRCGRVWVSDDASAVAVWTIPESTGMPEAFARIAGRVAELSGDRAGAAAAAEEALAPLRPTEPAWFLATVAVDPDRQGSGLGGAVLGPGLGEARGAGVPAYLETSSERNVAFYRRLGFDVVGAVDLPGDGPRTWAMLRE</sequence>
<reference evidence="1 2" key="1">
    <citation type="journal article" date="2014" name="Genome Announc.">
        <title>Draft Genome Sequence of Propane- and Butane-Oxidizing Actinobacterium Rhodococcus ruber IEGM 231.</title>
        <authorList>
            <person name="Ivshina I.B."/>
            <person name="Kuyukina M.S."/>
            <person name="Krivoruchko A.V."/>
            <person name="Barbe V."/>
            <person name="Fischer C."/>
        </authorList>
    </citation>
    <scope>NUCLEOTIDE SEQUENCE [LARGE SCALE GENOMIC DNA]</scope>
</reference>
<dbReference type="SUPFAM" id="SSF55729">
    <property type="entry name" value="Acyl-CoA N-acyltransferases (Nat)"/>
    <property type="match status" value="1"/>
</dbReference>
<dbReference type="Pfam" id="PF00583">
    <property type="entry name" value="Acetyltransf_1"/>
    <property type="match status" value="1"/>
</dbReference>
<dbReference type="PROSITE" id="PS51186">
    <property type="entry name" value="GNAT"/>
    <property type="match status" value="1"/>
</dbReference>
<dbReference type="InterPro" id="IPR000182">
    <property type="entry name" value="GNAT_dom"/>
</dbReference>
<accession>A0A098BGL1</accession>
<evidence type="ECO:0000313" key="2">
    <source>
        <dbReference type="Proteomes" id="UP000042997"/>
    </source>
</evidence>
<dbReference type="OrthoDB" id="7057833at2"/>
<dbReference type="RefSeq" id="WP_040270289.1">
    <property type="nucleotide sequence ID" value="NZ_CP029146.1"/>
</dbReference>